<comment type="caution">
    <text evidence="2">The sequence shown here is derived from an EMBL/GenBank/DDBJ whole genome shotgun (WGS) entry which is preliminary data.</text>
</comment>
<protein>
    <submittedName>
        <fullName evidence="2">Uncharacterized protein</fullName>
    </submittedName>
</protein>
<proteinExistence type="predicted"/>
<accession>A0A4C1TE83</accession>
<keyword evidence="3" id="KW-1185">Reference proteome</keyword>
<dbReference type="EMBL" id="BGZK01000047">
    <property type="protein sequence ID" value="GBP11707.1"/>
    <property type="molecule type" value="Genomic_DNA"/>
</dbReference>
<gene>
    <name evidence="2" type="ORF">EVAR_77821_1</name>
</gene>
<feature type="region of interest" description="Disordered" evidence="1">
    <location>
        <begin position="157"/>
        <end position="189"/>
    </location>
</feature>
<reference evidence="2 3" key="1">
    <citation type="journal article" date="2019" name="Commun. Biol.">
        <title>The bagworm genome reveals a unique fibroin gene that provides high tensile strength.</title>
        <authorList>
            <person name="Kono N."/>
            <person name="Nakamura H."/>
            <person name="Ohtoshi R."/>
            <person name="Tomita M."/>
            <person name="Numata K."/>
            <person name="Arakawa K."/>
        </authorList>
    </citation>
    <scope>NUCLEOTIDE SEQUENCE [LARGE SCALE GENOMIC DNA]</scope>
</reference>
<evidence type="ECO:0000256" key="1">
    <source>
        <dbReference type="SAM" id="MobiDB-lite"/>
    </source>
</evidence>
<evidence type="ECO:0000313" key="3">
    <source>
        <dbReference type="Proteomes" id="UP000299102"/>
    </source>
</evidence>
<feature type="compositionally biased region" description="Basic and acidic residues" evidence="1">
    <location>
        <begin position="174"/>
        <end position="189"/>
    </location>
</feature>
<dbReference type="Proteomes" id="UP000299102">
    <property type="component" value="Unassembled WGS sequence"/>
</dbReference>
<sequence length="265" mass="29364">MTRISYSQILFGPKSRNFVVPPEVLPVNNLDRPRPSARLENETRLTRQLCASTFDNCDVTRPIFVVGGKTTSTTPNWSLSVEALGPYGDTDHGGLTDKLLHARGRQCIALTCCSACACVVDGTIDPSVFISILELNTPKKTNKSCYSFYAPPLLAAPQPRGSHRRVLGTGERAQGPDDRGRRQKRRDRDLRQSRLTFCHAQISHHVDYTSEHCTAITRRLYKVFANVTSVFAGWGTLRNAHKELCSNNFHLPSRVVNAGGAARKS</sequence>
<name>A0A4C1TE83_EUMVA</name>
<evidence type="ECO:0000313" key="2">
    <source>
        <dbReference type="EMBL" id="GBP11707.1"/>
    </source>
</evidence>
<organism evidence="2 3">
    <name type="scientific">Eumeta variegata</name>
    <name type="common">Bagworm moth</name>
    <name type="synonym">Eumeta japonica</name>
    <dbReference type="NCBI Taxonomy" id="151549"/>
    <lineage>
        <taxon>Eukaryota</taxon>
        <taxon>Metazoa</taxon>
        <taxon>Ecdysozoa</taxon>
        <taxon>Arthropoda</taxon>
        <taxon>Hexapoda</taxon>
        <taxon>Insecta</taxon>
        <taxon>Pterygota</taxon>
        <taxon>Neoptera</taxon>
        <taxon>Endopterygota</taxon>
        <taxon>Lepidoptera</taxon>
        <taxon>Glossata</taxon>
        <taxon>Ditrysia</taxon>
        <taxon>Tineoidea</taxon>
        <taxon>Psychidae</taxon>
        <taxon>Oiketicinae</taxon>
        <taxon>Eumeta</taxon>
    </lineage>
</organism>
<dbReference type="AlphaFoldDB" id="A0A4C1TE83"/>